<evidence type="ECO:0000313" key="2">
    <source>
        <dbReference type="Proteomes" id="UP001143856"/>
    </source>
</evidence>
<sequence>MPAFARRAPISLVRSAMKKSGEGTSADSPYGDPQIFYFAVFDGHGGTQCSHFLRDELHGYIEEAAAEFGLLSSLRRRTGAKTNSSSRENAPLPLPTDVAAGGQRKLDNVDPEGSEAARAKADIPQVDKHGAINEIEHAGPDKEAPPSPAKLSRDRALKLQNDLVQEYKSAIGGYFRRFKPPHFNVSRPADATPDAPIGIESVLSYAFLRADLDFVLAQARKPDSDDPYVSDAAVNTDEVLGKPYHLPPSGQGIGGRTRFKGGSDCVRGADYRRQRQRPSGILRRLYPPRRTRGRHAGSAM</sequence>
<organism evidence="1 2">
    <name type="scientific">Xylaria curta</name>
    <dbReference type="NCBI Taxonomy" id="42375"/>
    <lineage>
        <taxon>Eukaryota</taxon>
        <taxon>Fungi</taxon>
        <taxon>Dikarya</taxon>
        <taxon>Ascomycota</taxon>
        <taxon>Pezizomycotina</taxon>
        <taxon>Sordariomycetes</taxon>
        <taxon>Xylariomycetidae</taxon>
        <taxon>Xylariales</taxon>
        <taxon>Xylariaceae</taxon>
        <taxon>Xylaria</taxon>
    </lineage>
</organism>
<dbReference type="EMBL" id="JAPDGR010005625">
    <property type="protein sequence ID" value="KAJ2965398.1"/>
    <property type="molecule type" value="Genomic_DNA"/>
</dbReference>
<name>A0ACC1MF91_9PEZI</name>
<protein>
    <submittedName>
        <fullName evidence="1">Uncharacterized protein</fullName>
    </submittedName>
</protein>
<dbReference type="Proteomes" id="UP001143856">
    <property type="component" value="Unassembled WGS sequence"/>
</dbReference>
<reference evidence="1" key="1">
    <citation type="submission" date="2022-10" db="EMBL/GenBank/DDBJ databases">
        <title>Genome Sequence of Xylaria curta.</title>
        <authorList>
            <person name="Buettner E."/>
        </authorList>
    </citation>
    <scope>NUCLEOTIDE SEQUENCE</scope>
    <source>
        <strain evidence="1">Babe10</strain>
    </source>
</reference>
<gene>
    <name evidence="1" type="ORF">NUW58_g10892</name>
</gene>
<keyword evidence="2" id="KW-1185">Reference proteome</keyword>
<evidence type="ECO:0000313" key="1">
    <source>
        <dbReference type="EMBL" id="KAJ2965398.1"/>
    </source>
</evidence>
<proteinExistence type="predicted"/>
<accession>A0ACC1MF91</accession>
<comment type="caution">
    <text evidence="1">The sequence shown here is derived from an EMBL/GenBank/DDBJ whole genome shotgun (WGS) entry which is preliminary data.</text>
</comment>